<dbReference type="PATRIC" id="fig|401562.4.peg.1299"/>
<protein>
    <submittedName>
        <fullName evidence="1">Uncharacterized protein</fullName>
    </submittedName>
</protein>
<reference evidence="1 2" key="1">
    <citation type="journal article" date="2016" name="Front. Microbiol.">
        <title>Genomic Resource of Rice Seed Associated Bacteria.</title>
        <authorList>
            <person name="Midha S."/>
            <person name="Bansal K."/>
            <person name="Sharma S."/>
            <person name="Kumar N."/>
            <person name="Patil P.P."/>
            <person name="Chaudhry V."/>
            <person name="Patil P.B."/>
        </authorList>
    </citation>
    <scope>NUCLEOTIDE SEQUENCE [LARGE SCALE GENOMIC DNA]</scope>
    <source>
        <strain evidence="1 2">NS365</strain>
    </source>
</reference>
<accession>A0A175RTK2</accession>
<gene>
    <name evidence="1" type="ORF">NS365_07825</name>
</gene>
<comment type="caution">
    <text evidence="1">The sequence shown here is derived from an EMBL/GenBank/DDBJ whole genome shotgun (WGS) entry which is preliminary data.</text>
</comment>
<dbReference type="AlphaFoldDB" id="A0A175RTK2"/>
<proteinExistence type="predicted"/>
<organism evidence="1 2">
    <name type="scientific">Aureimonas ureilytica</name>
    <dbReference type="NCBI Taxonomy" id="401562"/>
    <lineage>
        <taxon>Bacteria</taxon>
        <taxon>Pseudomonadati</taxon>
        <taxon>Pseudomonadota</taxon>
        <taxon>Alphaproteobacteria</taxon>
        <taxon>Hyphomicrobiales</taxon>
        <taxon>Aurantimonadaceae</taxon>
        <taxon>Aureimonas</taxon>
    </lineage>
</organism>
<sequence>MAVEDFAVQAFVPKLGDDALAIVIPQGKPGSVKTIMAPTAVTQSRTALAMNSGPLSERICPGAPRWIRRSDRTLVVGGLQLPVDPDGEALMGELVDDVGEKRAAFVARHAELAPLWEQ</sequence>
<dbReference type="Proteomes" id="UP000078529">
    <property type="component" value="Unassembled WGS sequence"/>
</dbReference>
<evidence type="ECO:0000313" key="2">
    <source>
        <dbReference type="Proteomes" id="UP000078529"/>
    </source>
</evidence>
<evidence type="ECO:0000313" key="1">
    <source>
        <dbReference type="EMBL" id="KTR06314.1"/>
    </source>
</evidence>
<keyword evidence="2" id="KW-1185">Reference proteome</keyword>
<name>A0A175RTK2_9HYPH</name>
<dbReference type="EMBL" id="LDQA01000019">
    <property type="protein sequence ID" value="KTR06314.1"/>
    <property type="molecule type" value="Genomic_DNA"/>
</dbReference>